<proteinExistence type="predicted"/>
<gene>
    <name evidence="1" type="ORF">E2C01_041733</name>
</gene>
<dbReference type="AlphaFoldDB" id="A0A5B7FNC0"/>
<protein>
    <submittedName>
        <fullName evidence="1">Uncharacterized protein</fullName>
    </submittedName>
</protein>
<accession>A0A5B7FNC0</accession>
<evidence type="ECO:0000313" key="2">
    <source>
        <dbReference type="Proteomes" id="UP000324222"/>
    </source>
</evidence>
<keyword evidence="2" id="KW-1185">Reference proteome</keyword>
<dbReference type="Proteomes" id="UP000324222">
    <property type="component" value="Unassembled WGS sequence"/>
</dbReference>
<reference evidence="1 2" key="1">
    <citation type="submission" date="2019-05" db="EMBL/GenBank/DDBJ databases">
        <title>Another draft genome of Portunus trituberculatus and its Hox gene families provides insights of decapod evolution.</title>
        <authorList>
            <person name="Jeong J.-H."/>
            <person name="Song I."/>
            <person name="Kim S."/>
            <person name="Choi T."/>
            <person name="Kim D."/>
            <person name="Ryu S."/>
            <person name="Kim W."/>
        </authorList>
    </citation>
    <scope>NUCLEOTIDE SEQUENCE [LARGE SCALE GENOMIC DNA]</scope>
    <source>
        <tissue evidence="1">Muscle</tissue>
    </source>
</reference>
<organism evidence="1 2">
    <name type="scientific">Portunus trituberculatus</name>
    <name type="common">Swimming crab</name>
    <name type="synonym">Neptunus trituberculatus</name>
    <dbReference type="NCBI Taxonomy" id="210409"/>
    <lineage>
        <taxon>Eukaryota</taxon>
        <taxon>Metazoa</taxon>
        <taxon>Ecdysozoa</taxon>
        <taxon>Arthropoda</taxon>
        <taxon>Crustacea</taxon>
        <taxon>Multicrustacea</taxon>
        <taxon>Malacostraca</taxon>
        <taxon>Eumalacostraca</taxon>
        <taxon>Eucarida</taxon>
        <taxon>Decapoda</taxon>
        <taxon>Pleocyemata</taxon>
        <taxon>Brachyura</taxon>
        <taxon>Eubrachyura</taxon>
        <taxon>Portunoidea</taxon>
        <taxon>Portunidae</taxon>
        <taxon>Portuninae</taxon>
        <taxon>Portunus</taxon>
    </lineage>
</organism>
<dbReference type="EMBL" id="VSRR010008031">
    <property type="protein sequence ID" value="MPC47972.1"/>
    <property type="molecule type" value="Genomic_DNA"/>
</dbReference>
<name>A0A5B7FNC0_PORTR</name>
<sequence length="66" mass="6906">MRTCQIIAPLASFTCTNPRPTTSCTLDLDIRGSVAREKAPPAGKLVIWDELTDAEGSGGNDAPAGF</sequence>
<evidence type="ECO:0000313" key="1">
    <source>
        <dbReference type="EMBL" id="MPC47972.1"/>
    </source>
</evidence>
<comment type="caution">
    <text evidence="1">The sequence shown here is derived from an EMBL/GenBank/DDBJ whole genome shotgun (WGS) entry which is preliminary data.</text>
</comment>